<keyword evidence="9" id="KW-0963">Cytoplasm</keyword>
<evidence type="ECO:0000256" key="20">
    <source>
        <dbReference type="ARBA" id="ARBA00038670"/>
    </source>
</evidence>
<dbReference type="EMBL" id="CAJOBC010074658">
    <property type="protein sequence ID" value="CAF4254486.1"/>
    <property type="molecule type" value="Genomic_DNA"/>
</dbReference>
<dbReference type="Pfam" id="PF18913">
    <property type="entry name" value="FBPase_C"/>
    <property type="match status" value="1"/>
</dbReference>
<keyword evidence="17 24" id="KW-0119">Carbohydrate metabolism</keyword>
<sequence>MDTECMTVTRFVLEEKKRFFPGASGDLTILLNALLTAIKACASAVRKAGIAKLYGLAGSSNTTGDEQKKLDVLANELFINMLTSSYTVHVMASEENENYIEVETAKQGNYVVCFDPLDGSSNIDCLVTIGSIFGVWKKPLDSKEPISCILQSGEKLRCAGYAVYGSACMLVLATKNGVNGFTYDPSIGEFILTSPSITIPRMNEKRGQKIYSINEGYAKYWDKAVTEYVRSKKFPEGKEKPWANRYVGSMVADVHRTLCYGGVFMYPGTKEAKNGKIRLLYESIPMSYIVEMAGGQSSNGHCSVLKVQPKEIHQRSPIFLGYKEEIEKIEKLYEKYPPGTWALED</sequence>
<comment type="subcellular location">
    <subcellularLocation>
        <location evidence="5">Cell junction</location>
    </subcellularLocation>
    <subcellularLocation>
        <location evidence="4">Cytoplasm</location>
        <location evidence="4">Myofibril</location>
        <location evidence="4">Sarcomere</location>
        <location evidence="4">Z line</location>
    </subcellularLocation>
    <subcellularLocation>
        <location evidence="3">Nucleus</location>
    </subcellularLocation>
</comment>
<evidence type="ECO:0000256" key="11">
    <source>
        <dbReference type="ARBA" id="ARBA00022723"/>
    </source>
</evidence>
<dbReference type="InterPro" id="IPR000146">
    <property type="entry name" value="FBPase_class-1"/>
</dbReference>
<evidence type="ECO:0000256" key="21">
    <source>
        <dbReference type="ARBA" id="ARBA00040321"/>
    </source>
</evidence>
<dbReference type="NCBIfam" id="NF006778">
    <property type="entry name" value="PRK09293.1-1"/>
    <property type="match status" value="1"/>
</dbReference>
<evidence type="ECO:0000256" key="9">
    <source>
        <dbReference type="ARBA" id="ARBA00022490"/>
    </source>
</evidence>
<dbReference type="SUPFAM" id="SSF56655">
    <property type="entry name" value="Carbohydrate phosphatase"/>
    <property type="match status" value="1"/>
</dbReference>
<dbReference type="EC" id="3.1.3.11" evidence="8"/>
<dbReference type="GO" id="GO:0006002">
    <property type="term" value="P:fructose 6-phosphate metabolic process"/>
    <property type="evidence" value="ECO:0007669"/>
    <property type="project" value="TreeGrafter"/>
</dbReference>
<keyword evidence="11" id="KW-0479">Metal-binding</keyword>
<dbReference type="GO" id="GO:0006000">
    <property type="term" value="P:fructose metabolic process"/>
    <property type="evidence" value="ECO:0007669"/>
    <property type="project" value="TreeGrafter"/>
</dbReference>
<dbReference type="InterPro" id="IPR044015">
    <property type="entry name" value="FBPase_C_dom"/>
</dbReference>
<evidence type="ECO:0000256" key="5">
    <source>
        <dbReference type="ARBA" id="ARBA00004282"/>
    </source>
</evidence>
<comment type="subunit">
    <text evidence="20">Homotetramer. Interacts with ALDOA; the interaction blocks inhibition by physiological concentrations of AMP and reduces inhibition by Ca(2+). Interacts with alpha-actinin and F-actin.</text>
</comment>
<dbReference type="GO" id="GO:0006094">
    <property type="term" value="P:gluconeogenesis"/>
    <property type="evidence" value="ECO:0007669"/>
    <property type="project" value="UniProtKB-UniPathway"/>
</dbReference>
<dbReference type="InterPro" id="IPR028343">
    <property type="entry name" value="FBPtase"/>
</dbReference>
<dbReference type="GO" id="GO:0070161">
    <property type="term" value="C:anchoring junction"/>
    <property type="evidence" value="ECO:0007669"/>
    <property type="project" value="UniProtKB-SubCell"/>
</dbReference>
<feature type="domain" description="Fructose-1-6-bisphosphatase class I N-terminal" evidence="25">
    <location>
        <begin position="6"/>
        <end position="194"/>
    </location>
</feature>
<evidence type="ECO:0000256" key="17">
    <source>
        <dbReference type="ARBA" id="ARBA00023277"/>
    </source>
</evidence>
<dbReference type="GO" id="GO:0046872">
    <property type="term" value="F:metal ion binding"/>
    <property type="evidence" value="ECO:0007669"/>
    <property type="project" value="UniProtKB-KW"/>
</dbReference>
<evidence type="ECO:0000259" key="25">
    <source>
        <dbReference type="Pfam" id="PF00316"/>
    </source>
</evidence>
<comment type="pathway">
    <text evidence="6">Carbohydrate biosynthesis; gluconeogenesis.</text>
</comment>
<evidence type="ECO:0000256" key="12">
    <source>
        <dbReference type="ARBA" id="ARBA00022801"/>
    </source>
</evidence>
<evidence type="ECO:0000313" key="27">
    <source>
        <dbReference type="EMBL" id="CAF1369541.1"/>
    </source>
</evidence>
<evidence type="ECO:0000256" key="6">
    <source>
        <dbReference type="ARBA" id="ARBA00004742"/>
    </source>
</evidence>
<dbReference type="Gene3D" id="3.40.190.80">
    <property type="match status" value="1"/>
</dbReference>
<evidence type="ECO:0000256" key="3">
    <source>
        <dbReference type="ARBA" id="ARBA00004123"/>
    </source>
</evidence>
<dbReference type="GO" id="GO:0005829">
    <property type="term" value="C:cytosol"/>
    <property type="evidence" value="ECO:0007669"/>
    <property type="project" value="TreeGrafter"/>
</dbReference>
<evidence type="ECO:0000256" key="4">
    <source>
        <dbReference type="ARBA" id="ARBA00004216"/>
    </source>
</evidence>
<keyword evidence="15" id="KW-0965">Cell junction</keyword>
<dbReference type="EMBL" id="CAJNOQ010015832">
    <property type="protein sequence ID" value="CAF1369541.1"/>
    <property type="molecule type" value="Genomic_DNA"/>
</dbReference>
<comment type="function">
    <text evidence="19">Catalyzes the hydrolysis of fructose 1,6-bisphosphate to fructose 6-phosphate in the presence of divalent cations and probably participates in glycogen synthesis from carbohydrate precursors, such as lactate.</text>
</comment>
<dbReference type="InterPro" id="IPR020548">
    <property type="entry name" value="Fructose_bisphosphatase_AS"/>
</dbReference>
<evidence type="ECO:0000256" key="1">
    <source>
        <dbReference type="ARBA" id="ARBA00001273"/>
    </source>
</evidence>
<comment type="cofactor">
    <cofactor evidence="2">
        <name>Mg(2+)</name>
        <dbReference type="ChEBI" id="CHEBI:18420"/>
    </cofactor>
</comment>
<dbReference type="Proteomes" id="UP000681722">
    <property type="component" value="Unassembled WGS sequence"/>
</dbReference>
<evidence type="ECO:0000313" key="29">
    <source>
        <dbReference type="Proteomes" id="UP000663829"/>
    </source>
</evidence>
<accession>A0A815IRY5</accession>
<keyword evidence="16" id="KW-0539">Nucleus</keyword>
<evidence type="ECO:0000256" key="15">
    <source>
        <dbReference type="ARBA" id="ARBA00022949"/>
    </source>
</evidence>
<evidence type="ECO:0000256" key="22">
    <source>
        <dbReference type="ARBA" id="ARBA00042757"/>
    </source>
</evidence>
<proteinExistence type="inferred from homology"/>
<evidence type="ECO:0000256" key="2">
    <source>
        <dbReference type="ARBA" id="ARBA00001946"/>
    </source>
</evidence>
<dbReference type="FunFam" id="3.40.190.80:FF:000001">
    <property type="entry name" value="Fructose-1,6-bisphosphatase class 1"/>
    <property type="match status" value="1"/>
</dbReference>
<dbReference type="PIRSF" id="PIRSF000904">
    <property type="entry name" value="FBPtase_SBPase"/>
    <property type="match status" value="1"/>
</dbReference>
<dbReference type="Proteomes" id="UP000663829">
    <property type="component" value="Unassembled WGS sequence"/>
</dbReference>
<dbReference type="PANTHER" id="PTHR11556">
    <property type="entry name" value="FRUCTOSE-1,6-BISPHOSPHATASE-RELATED"/>
    <property type="match status" value="1"/>
</dbReference>
<dbReference type="Gene3D" id="3.30.540.10">
    <property type="entry name" value="Fructose-1,6-Bisphosphatase, subunit A, domain 1"/>
    <property type="match status" value="1"/>
</dbReference>
<dbReference type="PRINTS" id="PR00115">
    <property type="entry name" value="F16BPHPHTASE"/>
</dbReference>
<evidence type="ECO:0000256" key="10">
    <source>
        <dbReference type="ARBA" id="ARBA00022553"/>
    </source>
</evidence>
<keyword evidence="29" id="KW-1185">Reference proteome</keyword>
<dbReference type="OrthoDB" id="10256725at2759"/>
<dbReference type="GO" id="GO:0005634">
    <property type="term" value="C:nucleus"/>
    <property type="evidence" value="ECO:0007669"/>
    <property type="project" value="UniProtKB-SubCell"/>
</dbReference>
<dbReference type="InterPro" id="IPR033391">
    <property type="entry name" value="FBPase_N"/>
</dbReference>
<dbReference type="PIRSF" id="PIRSF500210">
    <property type="entry name" value="FBPtase"/>
    <property type="match status" value="1"/>
</dbReference>
<name>A0A815IRY5_9BILA</name>
<dbReference type="GO" id="GO:0030388">
    <property type="term" value="P:fructose 1,6-bisphosphate metabolic process"/>
    <property type="evidence" value="ECO:0007669"/>
    <property type="project" value="TreeGrafter"/>
</dbReference>
<evidence type="ECO:0000256" key="13">
    <source>
        <dbReference type="ARBA" id="ARBA00022837"/>
    </source>
</evidence>
<dbReference type="PROSITE" id="PS00124">
    <property type="entry name" value="FBPASE"/>
    <property type="match status" value="1"/>
</dbReference>
<comment type="catalytic activity">
    <reaction evidence="1">
        <text>beta-D-fructose 1,6-bisphosphate + H2O = beta-D-fructose 6-phosphate + phosphate</text>
        <dbReference type="Rhea" id="RHEA:11064"/>
        <dbReference type="ChEBI" id="CHEBI:15377"/>
        <dbReference type="ChEBI" id="CHEBI:32966"/>
        <dbReference type="ChEBI" id="CHEBI:43474"/>
        <dbReference type="ChEBI" id="CHEBI:57634"/>
        <dbReference type="EC" id="3.1.3.11"/>
    </reaction>
</comment>
<gene>
    <name evidence="27" type="ORF">GPM918_LOCUS31785</name>
    <name evidence="28" type="ORF">SRO942_LOCUS32436</name>
</gene>
<dbReference type="CDD" id="cd00354">
    <property type="entry name" value="FBPase"/>
    <property type="match status" value="1"/>
</dbReference>
<evidence type="ECO:0000256" key="14">
    <source>
        <dbReference type="ARBA" id="ARBA00022842"/>
    </source>
</evidence>
<keyword evidence="14" id="KW-0460">Magnesium</keyword>
<dbReference type="GO" id="GO:0042132">
    <property type="term" value="F:fructose 1,6-bisphosphate 1-phosphatase activity"/>
    <property type="evidence" value="ECO:0007669"/>
    <property type="project" value="UniProtKB-EC"/>
</dbReference>
<dbReference type="PANTHER" id="PTHR11556:SF1">
    <property type="entry name" value="FRUCTOSE-BISPHOSPHATASE"/>
    <property type="match status" value="1"/>
</dbReference>
<dbReference type="FunFam" id="3.30.540.10:FF:000005">
    <property type="entry name" value="Fructose-1,6-bisphosphatase isozyme 2"/>
    <property type="match status" value="1"/>
</dbReference>
<dbReference type="Pfam" id="PF00316">
    <property type="entry name" value="FBPase"/>
    <property type="match status" value="1"/>
</dbReference>
<evidence type="ECO:0000256" key="24">
    <source>
        <dbReference type="RuleBase" id="RU000508"/>
    </source>
</evidence>
<evidence type="ECO:0000259" key="26">
    <source>
        <dbReference type="Pfam" id="PF18913"/>
    </source>
</evidence>
<feature type="domain" description="Fructose-1-6-bisphosphatase class 1 C-terminal" evidence="26">
    <location>
        <begin position="208"/>
        <end position="333"/>
    </location>
</feature>
<evidence type="ECO:0000256" key="18">
    <source>
        <dbReference type="ARBA" id="ARBA00032973"/>
    </source>
</evidence>
<dbReference type="GO" id="GO:0030018">
    <property type="term" value="C:Z disc"/>
    <property type="evidence" value="ECO:0007669"/>
    <property type="project" value="UniProtKB-SubCell"/>
</dbReference>
<protein>
    <recommendedName>
        <fullName evidence="21">Fructose-1,6-bisphosphatase isozyme 2</fullName>
        <ecNumber evidence="8">3.1.3.11</ecNumber>
    </recommendedName>
    <alternativeName>
        <fullName evidence="18">D-fructose-1,6-bisphosphate 1-phosphohydrolase</fullName>
    </alternativeName>
    <alternativeName>
        <fullName evidence="22">D-fructose-1,6-bisphosphate 1-phosphohydrolase 2</fullName>
    </alternativeName>
    <alternativeName>
        <fullName evidence="23">Muscle FBPase</fullName>
    </alternativeName>
</protein>
<evidence type="ECO:0000256" key="16">
    <source>
        <dbReference type="ARBA" id="ARBA00023242"/>
    </source>
</evidence>
<keyword evidence="13" id="KW-0106">Calcium</keyword>
<comment type="caution">
    <text evidence="27">The sequence shown here is derived from an EMBL/GenBank/DDBJ whole genome shotgun (WGS) entry which is preliminary data.</text>
</comment>
<keyword evidence="10" id="KW-0597">Phosphoprotein</keyword>
<evidence type="ECO:0000256" key="23">
    <source>
        <dbReference type="ARBA" id="ARBA00043165"/>
    </source>
</evidence>
<dbReference type="UniPathway" id="UPA00138"/>
<evidence type="ECO:0000313" key="28">
    <source>
        <dbReference type="EMBL" id="CAF4254486.1"/>
    </source>
</evidence>
<dbReference type="GO" id="GO:0005986">
    <property type="term" value="P:sucrose biosynthetic process"/>
    <property type="evidence" value="ECO:0007669"/>
    <property type="project" value="TreeGrafter"/>
</dbReference>
<dbReference type="AlphaFoldDB" id="A0A815IRY5"/>
<keyword evidence="12 24" id="KW-0378">Hydrolase</keyword>
<evidence type="ECO:0000256" key="8">
    <source>
        <dbReference type="ARBA" id="ARBA00013093"/>
    </source>
</evidence>
<evidence type="ECO:0000256" key="7">
    <source>
        <dbReference type="ARBA" id="ARBA00010941"/>
    </source>
</evidence>
<organism evidence="27 29">
    <name type="scientific">Didymodactylos carnosus</name>
    <dbReference type="NCBI Taxonomy" id="1234261"/>
    <lineage>
        <taxon>Eukaryota</taxon>
        <taxon>Metazoa</taxon>
        <taxon>Spiralia</taxon>
        <taxon>Gnathifera</taxon>
        <taxon>Rotifera</taxon>
        <taxon>Eurotatoria</taxon>
        <taxon>Bdelloidea</taxon>
        <taxon>Philodinida</taxon>
        <taxon>Philodinidae</taxon>
        <taxon>Didymodactylos</taxon>
    </lineage>
</organism>
<evidence type="ECO:0000256" key="19">
    <source>
        <dbReference type="ARBA" id="ARBA00037516"/>
    </source>
</evidence>
<comment type="similarity">
    <text evidence="7 24">Belongs to the FBPase class 1 family.</text>
</comment>
<reference evidence="27" key="1">
    <citation type="submission" date="2021-02" db="EMBL/GenBank/DDBJ databases">
        <authorList>
            <person name="Nowell W R."/>
        </authorList>
    </citation>
    <scope>NUCLEOTIDE SEQUENCE</scope>
</reference>
<dbReference type="HAMAP" id="MF_01855">
    <property type="entry name" value="FBPase_class1"/>
    <property type="match status" value="1"/>
</dbReference>